<feature type="region of interest" description="Disordered" evidence="1">
    <location>
        <begin position="126"/>
        <end position="146"/>
    </location>
</feature>
<proteinExistence type="predicted"/>
<evidence type="ECO:0000313" key="2">
    <source>
        <dbReference type="Proteomes" id="UP000813463"/>
    </source>
</evidence>
<sequence>MTESQKSAGSGEHRSRLVGSKGTVAGAEERAVEGQERAVEGQETTETGEQRSNSAGGEGEGRVAGGEERVVEGEEVVVQEGRVVSDLENGSDVLLSEGDYEDDSDDDLFHTFVDQDITESVARTVGGVQEGEEEEEEDEDKGGFDIGDDVELNDIDNEVVSIIESDDEGPNYPCFNPSVDFKVPFELFKVLKFPSNTVLRKAIRYNAIDKGYNYYYLHKNRSRVSVDCANRCGCPVKGGRSVKCVCKQKRKCRFKIHAKKLKGEKSWQIKSIRPEHICGWKFDNPKVTSKYLAERYLEDWRDEPNTKVKAFIRGARREVKSEIGYYKAY</sequence>
<feature type="compositionally biased region" description="Acidic residues" evidence="1">
    <location>
        <begin position="130"/>
        <end position="146"/>
    </location>
</feature>
<feature type="compositionally biased region" description="Basic and acidic residues" evidence="1">
    <location>
        <begin position="59"/>
        <end position="72"/>
    </location>
</feature>
<gene>
    <name evidence="3" type="primary">LOC130463653</name>
</gene>
<reference evidence="3" key="2">
    <citation type="submission" date="2025-08" db="UniProtKB">
        <authorList>
            <consortium name="RefSeq"/>
        </authorList>
    </citation>
    <scope>IDENTIFICATION</scope>
    <source>
        <tissue evidence="3">Leaf</tissue>
    </source>
</reference>
<dbReference type="PANTHER" id="PTHR31973:SF187">
    <property type="entry name" value="MUTATOR TRANSPOSASE MUDRA PROTEIN"/>
    <property type="match status" value="1"/>
</dbReference>
<accession>A0ABM3QZM1</accession>
<organism evidence="2 3">
    <name type="scientific">Spinacia oleracea</name>
    <name type="common">Spinach</name>
    <dbReference type="NCBI Taxonomy" id="3562"/>
    <lineage>
        <taxon>Eukaryota</taxon>
        <taxon>Viridiplantae</taxon>
        <taxon>Streptophyta</taxon>
        <taxon>Embryophyta</taxon>
        <taxon>Tracheophyta</taxon>
        <taxon>Spermatophyta</taxon>
        <taxon>Magnoliopsida</taxon>
        <taxon>eudicotyledons</taxon>
        <taxon>Gunneridae</taxon>
        <taxon>Pentapetalae</taxon>
        <taxon>Caryophyllales</taxon>
        <taxon>Chenopodiaceae</taxon>
        <taxon>Chenopodioideae</taxon>
        <taxon>Anserineae</taxon>
        <taxon>Spinacia</taxon>
    </lineage>
</organism>
<dbReference type="RefSeq" id="XP_056688827.1">
    <property type="nucleotide sequence ID" value="XM_056832849.1"/>
</dbReference>
<dbReference type="PANTHER" id="PTHR31973">
    <property type="entry name" value="POLYPROTEIN, PUTATIVE-RELATED"/>
    <property type="match status" value="1"/>
</dbReference>
<evidence type="ECO:0000256" key="1">
    <source>
        <dbReference type="SAM" id="MobiDB-lite"/>
    </source>
</evidence>
<name>A0ABM3QZM1_SPIOL</name>
<protein>
    <recommendedName>
        <fullName evidence="4">Transposase MuDR plant domain-containing protein</fullName>
    </recommendedName>
</protein>
<feature type="compositionally biased region" description="Basic and acidic residues" evidence="1">
    <location>
        <begin position="27"/>
        <end position="40"/>
    </location>
</feature>
<dbReference type="Proteomes" id="UP000813463">
    <property type="component" value="Chromosome 1"/>
</dbReference>
<reference evidence="2" key="1">
    <citation type="journal article" date="2021" name="Nat. Commun.">
        <title>Genomic analyses provide insights into spinach domestication and the genetic basis of agronomic traits.</title>
        <authorList>
            <person name="Cai X."/>
            <person name="Sun X."/>
            <person name="Xu C."/>
            <person name="Sun H."/>
            <person name="Wang X."/>
            <person name="Ge C."/>
            <person name="Zhang Z."/>
            <person name="Wang Q."/>
            <person name="Fei Z."/>
            <person name="Jiao C."/>
            <person name="Wang Q."/>
        </authorList>
    </citation>
    <scope>NUCLEOTIDE SEQUENCE [LARGE SCALE GENOMIC DNA]</scope>
    <source>
        <strain evidence="2">cv. Varoflay</strain>
    </source>
</reference>
<evidence type="ECO:0008006" key="4">
    <source>
        <dbReference type="Google" id="ProtNLM"/>
    </source>
</evidence>
<evidence type="ECO:0000313" key="3">
    <source>
        <dbReference type="RefSeq" id="XP_056688827.1"/>
    </source>
</evidence>
<dbReference type="GeneID" id="130463653"/>
<feature type="region of interest" description="Disordered" evidence="1">
    <location>
        <begin position="1"/>
        <end position="90"/>
    </location>
</feature>
<keyword evidence="2" id="KW-1185">Reference proteome</keyword>